<organism evidence="2 3">
    <name type="scientific">Streptomyces cinnabarinus</name>
    <dbReference type="NCBI Taxonomy" id="67287"/>
    <lineage>
        <taxon>Bacteria</taxon>
        <taxon>Bacillati</taxon>
        <taxon>Actinomycetota</taxon>
        <taxon>Actinomycetes</taxon>
        <taxon>Kitasatosporales</taxon>
        <taxon>Streptomycetaceae</taxon>
        <taxon>Streptomyces</taxon>
    </lineage>
</organism>
<feature type="compositionally biased region" description="Low complexity" evidence="1">
    <location>
        <begin position="214"/>
        <end position="224"/>
    </location>
</feature>
<sequence length="224" mass="23863">MTGIGPVEPVNSPDPDESYEVIGADGPRRTDRLARRWAALSPRTRRAAAAAALVTLGAAGALLLTPDDPEPPETLDLSAWPANVTRWDYLGPAERPNSVATRGSFQFRVSVLRGPDVTMRVTGAAFDGLRTQTTPRPEFTVPGGTSRRITVEISVSDCSELPLDAGFHYLDVTLRNTHAIQRHSFIFGGAFSRDLSDLLHAACDPIPPGPGPRPTGSAGSQNAD</sequence>
<reference evidence="2" key="1">
    <citation type="submission" date="2022-12" db="EMBL/GenBank/DDBJ databases">
        <authorList>
            <person name="Ruckert C."/>
            <person name="Busche T."/>
            <person name="Kalinowski J."/>
            <person name="Wittmann C."/>
        </authorList>
    </citation>
    <scope>NUCLEOTIDE SEQUENCE</scope>
    <source>
        <strain evidence="2">DSM 40467</strain>
    </source>
</reference>
<keyword evidence="3" id="KW-1185">Reference proteome</keyword>
<dbReference type="RefSeq" id="WP_269658689.1">
    <property type="nucleotide sequence ID" value="NZ_CP114413.1"/>
</dbReference>
<accession>A0ABY7KBM6</accession>
<gene>
    <name evidence="2" type="ORF">STRCI_002189</name>
</gene>
<feature type="region of interest" description="Disordered" evidence="1">
    <location>
        <begin position="202"/>
        <end position="224"/>
    </location>
</feature>
<evidence type="ECO:0000313" key="3">
    <source>
        <dbReference type="Proteomes" id="UP001164439"/>
    </source>
</evidence>
<proteinExistence type="predicted"/>
<evidence type="ECO:0000313" key="2">
    <source>
        <dbReference type="EMBL" id="WAZ21035.1"/>
    </source>
</evidence>
<evidence type="ECO:0000256" key="1">
    <source>
        <dbReference type="SAM" id="MobiDB-lite"/>
    </source>
</evidence>
<evidence type="ECO:0008006" key="4">
    <source>
        <dbReference type="Google" id="ProtNLM"/>
    </source>
</evidence>
<dbReference type="EMBL" id="CP114413">
    <property type="protein sequence ID" value="WAZ21035.1"/>
    <property type="molecule type" value="Genomic_DNA"/>
</dbReference>
<protein>
    <recommendedName>
        <fullName evidence="4">Tat pathway signal sequence domain protein</fullName>
    </recommendedName>
</protein>
<dbReference type="Proteomes" id="UP001164439">
    <property type="component" value="Chromosome"/>
</dbReference>
<name>A0ABY7KBM6_9ACTN</name>
<feature type="region of interest" description="Disordered" evidence="1">
    <location>
        <begin position="1"/>
        <end position="26"/>
    </location>
</feature>